<proteinExistence type="predicted"/>
<evidence type="ECO:0000313" key="2">
    <source>
        <dbReference type="Proteomes" id="UP000198462"/>
    </source>
</evidence>
<accession>A0A219B1U8</accession>
<sequence length="166" mass="17919">MVPPHCNLRGEMPAMTEQQPKYRVPFVERTGMRTLAAEGGRAKLLMPLAGNENHVGVLYMGAYTVLAEAVAATPGITLCDPDRHFPIIKDLYVDFKRPATSDVTADYALSDEQLAALGADLERKGSAGYVAEFPILDTDGTEVCGARVTVKLLSKNWPPTDGNRAA</sequence>
<dbReference type="SUPFAM" id="SSF54637">
    <property type="entry name" value="Thioesterase/thiol ester dehydrase-isomerase"/>
    <property type="match status" value="1"/>
</dbReference>
<dbReference type="Gene3D" id="3.10.129.10">
    <property type="entry name" value="Hotdog Thioesterase"/>
    <property type="match status" value="1"/>
</dbReference>
<reference evidence="2" key="1">
    <citation type="submission" date="2017-05" db="EMBL/GenBank/DDBJ databases">
        <authorList>
            <person name="Lin X."/>
        </authorList>
    </citation>
    <scope>NUCLEOTIDE SEQUENCE [LARGE SCALE GENOMIC DNA]</scope>
    <source>
        <strain evidence="2">JLT2012</strain>
    </source>
</reference>
<evidence type="ECO:0008006" key="3">
    <source>
        <dbReference type="Google" id="ProtNLM"/>
    </source>
</evidence>
<name>A0A219B1U8_9SPHN</name>
<dbReference type="EMBL" id="NFZT01000007">
    <property type="protein sequence ID" value="OWV31789.1"/>
    <property type="molecule type" value="Genomic_DNA"/>
</dbReference>
<gene>
    <name evidence="1" type="ORF">B5C34_14865</name>
</gene>
<dbReference type="InterPro" id="IPR027961">
    <property type="entry name" value="DUF4442"/>
</dbReference>
<dbReference type="Proteomes" id="UP000198462">
    <property type="component" value="Unassembled WGS sequence"/>
</dbReference>
<evidence type="ECO:0000313" key="1">
    <source>
        <dbReference type="EMBL" id="OWV31789.1"/>
    </source>
</evidence>
<dbReference type="InterPro" id="IPR029069">
    <property type="entry name" value="HotDog_dom_sf"/>
</dbReference>
<dbReference type="OrthoDB" id="3173842at2"/>
<comment type="caution">
    <text evidence="1">The sequence shown here is derived from an EMBL/GenBank/DDBJ whole genome shotgun (WGS) entry which is preliminary data.</text>
</comment>
<dbReference type="Pfam" id="PF14539">
    <property type="entry name" value="DUF4442"/>
    <property type="match status" value="1"/>
</dbReference>
<protein>
    <recommendedName>
        <fullName evidence="3">Thioesterase</fullName>
    </recommendedName>
</protein>
<dbReference type="AlphaFoldDB" id="A0A219B1U8"/>
<organism evidence="1 2">
    <name type="scientific">Pacificimonas flava</name>
    <dbReference type="NCBI Taxonomy" id="1234595"/>
    <lineage>
        <taxon>Bacteria</taxon>
        <taxon>Pseudomonadati</taxon>
        <taxon>Pseudomonadota</taxon>
        <taxon>Alphaproteobacteria</taxon>
        <taxon>Sphingomonadales</taxon>
        <taxon>Sphingosinicellaceae</taxon>
        <taxon>Pacificimonas</taxon>
    </lineage>
</organism>
<keyword evidence="2" id="KW-1185">Reference proteome</keyword>